<gene>
    <name evidence="2" type="ORF">D4A47_05860</name>
</gene>
<dbReference type="EMBL" id="RCHT01000006">
    <property type="protein sequence ID" value="RLL12496.1"/>
    <property type="molecule type" value="Genomic_DNA"/>
</dbReference>
<dbReference type="Proteomes" id="UP000276301">
    <property type="component" value="Unassembled WGS sequence"/>
</dbReference>
<feature type="domain" description="Pyridoxamine 5'-phosphate oxidase N-terminal" evidence="1">
    <location>
        <begin position="12"/>
        <end position="127"/>
    </location>
</feature>
<protein>
    <submittedName>
        <fullName evidence="2">Pyridoxamine 5'-phosphate oxidase</fullName>
    </submittedName>
</protein>
<evidence type="ECO:0000313" key="2">
    <source>
        <dbReference type="EMBL" id="RLL12496.1"/>
    </source>
</evidence>
<dbReference type="AlphaFoldDB" id="A0A498CW79"/>
<dbReference type="InterPro" id="IPR052917">
    <property type="entry name" value="Stress-Dev_Protein"/>
</dbReference>
<dbReference type="PANTHER" id="PTHR34818:SF1">
    <property type="entry name" value="PROTEIN BLI-3"/>
    <property type="match status" value="1"/>
</dbReference>
<dbReference type="SUPFAM" id="SSF50475">
    <property type="entry name" value="FMN-binding split barrel"/>
    <property type="match status" value="1"/>
</dbReference>
<name>A0A498CW79_9FIRM</name>
<keyword evidence="3" id="KW-1185">Reference proteome</keyword>
<evidence type="ECO:0000259" key="1">
    <source>
        <dbReference type="Pfam" id="PF01243"/>
    </source>
</evidence>
<dbReference type="InterPro" id="IPR012349">
    <property type="entry name" value="Split_barrel_FMN-bd"/>
</dbReference>
<organism evidence="2 3">
    <name type="scientific">Anaerotruncus massiliensis</name>
    <name type="common">ex Liu et al. 2021</name>
    <dbReference type="NCBI Taxonomy" id="2321404"/>
    <lineage>
        <taxon>Bacteria</taxon>
        <taxon>Bacillati</taxon>
        <taxon>Bacillota</taxon>
        <taxon>Clostridia</taxon>
        <taxon>Eubacteriales</taxon>
        <taxon>Oscillospiraceae</taxon>
        <taxon>Anaerotruncus</taxon>
    </lineage>
</organism>
<evidence type="ECO:0000313" key="3">
    <source>
        <dbReference type="Proteomes" id="UP000276301"/>
    </source>
</evidence>
<sequence length="141" mass="16348">MMRDPVQTVGNLIDRAGVSYIGSVDGEGFPEMKAMLPPRRREGVRELWFTSNTSSMRAAHYRENPKACAYFCDRRFFRGVMLKGHMEVLTSPEIRREIWREGDERYYPGGVDDPDYCVLHFTAFSGRYYSSFHSEDFPVEG</sequence>
<comment type="caution">
    <text evidence="2">The sequence shown here is derived from an EMBL/GenBank/DDBJ whole genome shotgun (WGS) entry which is preliminary data.</text>
</comment>
<dbReference type="Gene3D" id="2.30.110.10">
    <property type="entry name" value="Electron Transport, Fmn-binding Protein, Chain A"/>
    <property type="match status" value="1"/>
</dbReference>
<accession>A0A498CW79</accession>
<dbReference type="Pfam" id="PF01243">
    <property type="entry name" value="PNPOx_N"/>
    <property type="match status" value="1"/>
</dbReference>
<proteinExistence type="predicted"/>
<dbReference type="InterPro" id="IPR011576">
    <property type="entry name" value="Pyridox_Oxase_N"/>
</dbReference>
<reference evidence="2 3" key="1">
    <citation type="submission" date="2018-10" db="EMBL/GenBank/DDBJ databases">
        <title>Anaerotruncus faecis sp. nov., isolated from human feces.</title>
        <authorList>
            <person name="Wang Y.-J."/>
        </authorList>
    </citation>
    <scope>NUCLEOTIDE SEQUENCE [LARGE SCALE GENOMIC DNA]</scope>
    <source>
        <strain evidence="2 3">22A2-44</strain>
    </source>
</reference>
<dbReference type="PANTHER" id="PTHR34818">
    <property type="entry name" value="PROTEIN BLI-3"/>
    <property type="match status" value="1"/>
</dbReference>